<reference evidence="2" key="1">
    <citation type="submission" date="2022-11" db="UniProtKB">
        <authorList>
            <consortium name="WormBaseParasite"/>
        </authorList>
    </citation>
    <scope>IDENTIFICATION</scope>
</reference>
<accession>A0A914MUT8</accession>
<organism evidence="1 2">
    <name type="scientific">Meloidogyne incognita</name>
    <name type="common">Southern root-knot nematode worm</name>
    <name type="synonym">Oxyuris incognita</name>
    <dbReference type="NCBI Taxonomy" id="6306"/>
    <lineage>
        <taxon>Eukaryota</taxon>
        <taxon>Metazoa</taxon>
        <taxon>Ecdysozoa</taxon>
        <taxon>Nematoda</taxon>
        <taxon>Chromadorea</taxon>
        <taxon>Rhabditida</taxon>
        <taxon>Tylenchina</taxon>
        <taxon>Tylenchomorpha</taxon>
        <taxon>Tylenchoidea</taxon>
        <taxon>Meloidogynidae</taxon>
        <taxon>Meloidogyninae</taxon>
        <taxon>Meloidogyne</taxon>
        <taxon>Meloidogyne incognita group</taxon>
    </lineage>
</organism>
<proteinExistence type="predicted"/>
<evidence type="ECO:0000313" key="2">
    <source>
        <dbReference type="WBParaSite" id="Minc3s02775g31512"/>
    </source>
</evidence>
<name>A0A914MUT8_MELIC</name>
<sequence length="88" mass="9968">MVFAKLAYSPNNVRDARKSIIDLVFDINRPSIDGDHVKMTVVDHDHVKMTVVDHDHVKMTVVDHDHIKMSVVDHDHVKLTKRASTTSG</sequence>
<protein>
    <submittedName>
        <fullName evidence="2">Uncharacterized protein</fullName>
    </submittedName>
</protein>
<dbReference type="WBParaSite" id="Minc3s02775g31512">
    <property type="protein sequence ID" value="Minc3s02775g31512"/>
    <property type="gene ID" value="Minc3s02775g31512"/>
</dbReference>
<evidence type="ECO:0000313" key="1">
    <source>
        <dbReference type="Proteomes" id="UP000887563"/>
    </source>
</evidence>
<keyword evidence="1" id="KW-1185">Reference proteome</keyword>
<dbReference type="Proteomes" id="UP000887563">
    <property type="component" value="Unplaced"/>
</dbReference>
<dbReference type="AlphaFoldDB" id="A0A914MUT8"/>